<gene>
    <name evidence="1" type="ORF">PPSIR1_38209</name>
</gene>
<dbReference type="RefSeq" id="WP_006974162.1">
    <property type="nucleotide sequence ID" value="NZ_ABCS01000060.1"/>
</dbReference>
<sequence length="68" mass="7377">MADPKKALGVDEAGLAKLRAELEVEVPSAEELERELLAGLDLELLDAIARMRIKQGLPLQRVPKDGEG</sequence>
<dbReference type="Proteomes" id="UP000005801">
    <property type="component" value="Unassembled WGS sequence"/>
</dbReference>
<dbReference type="AlphaFoldDB" id="A6GBS1"/>
<comment type="caution">
    <text evidence="1">The sequence shown here is derived from an EMBL/GenBank/DDBJ whole genome shotgun (WGS) entry which is preliminary data.</text>
</comment>
<reference evidence="1 2" key="1">
    <citation type="submission" date="2007-06" db="EMBL/GenBank/DDBJ databases">
        <authorList>
            <person name="Shimkets L."/>
            <person name="Ferriera S."/>
            <person name="Johnson J."/>
            <person name="Kravitz S."/>
            <person name="Beeson K."/>
            <person name="Sutton G."/>
            <person name="Rogers Y.-H."/>
            <person name="Friedman R."/>
            <person name="Frazier M."/>
            <person name="Venter J.C."/>
        </authorList>
    </citation>
    <scope>NUCLEOTIDE SEQUENCE [LARGE SCALE GENOMIC DNA]</scope>
    <source>
        <strain evidence="1 2">SIR-1</strain>
    </source>
</reference>
<evidence type="ECO:0000313" key="2">
    <source>
        <dbReference type="Proteomes" id="UP000005801"/>
    </source>
</evidence>
<protein>
    <submittedName>
        <fullName evidence="1">Uncharacterized protein</fullName>
    </submittedName>
</protein>
<name>A6GBS1_9BACT</name>
<accession>A6GBS1</accession>
<organism evidence="1 2">
    <name type="scientific">Plesiocystis pacifica SIR-1</name>
    <dbReference type="NCBI Taxonomy" id="391625"/>
    <lineage>
        <taxon>Bacteria</taxon>
        <taxon>Pseudomonadati</taxon>
        <taxon>Myxococcota</taxon>
        <taxon>Polyangia</taxon>
        <taxon>Nannocystales</taxon>
        <taxon>Nannocystaceae</taxon>
        <taxon>Plesiocystis</taxon>
    </lineage>
</organism>
<dbReference type="EMBL" id="ABCS01000060">
    <property type="protein sequence ID" value="EDM76688.1"/>
    <property type="molecule type" value="Genomic_DNA"/>
</dbReference>
<proteinExistence type="predicted"/>
<keyword evidence="2" id="KW-1185">Reference proteome</keyword>
<dbReference type="STRING" id="391625.PPSIR1_38209"/>
<evidence type="ECO:0000313" key="1">
    <source>
        <dbReference type="EMBL" id="EDM76688.1"/>
    </source>
</evidence>